<dbReference type="InterPro" id="IPR010196">
    <property type="entry name" value="OSB_synthase_MenC1"/>
</dbReference>
<dbReference type="PANTHER" id="PTHR48073">
    <property type="entry name" value="O-SUCCINYLBENZOATE SYNTHASE-RELATED"/>
    <property type="match status" value="1"/>
</dbReference>
<evidence type="ECO:0000313" key="7">
    <source>
        <dbReference type="EMBL" id="EMA56952.1"/>
    </source>
</evidence>
<comment type="pathway">
    <text evidence="4">Quinol/quinone metabolism; 1,4-dihydroxy-2-naphthoate biosynthesis; 1,4-dihydroxy-2-naphthoate from chorismate: step 4/7.</text>
</comment>
<comment type="similarity">
    <text evidence="4">Belongs to the mandelate racemase/muconate lactonizing enzyme family. MenC type 1 subfamily.</text>
</comment>
<dbReference type="Pfam" id="PF13378">
    <property type="entry name" value="MR_MLE_C"/>
    <property type="match status" value="1"/>
</dbReference>
<dbReference type="PROSITE" id="PS00909">
    <property type="entry name" value="MR_MLE_2"/>
    <property type="match status" value="1"/>
</dbReference>
<keyword evidence="8" id="KW-1185">Reference proteome</keyword>
<dbReference type="SFLD" id="SFLDS00001">
    <property type="entry name" value="Enolase"/>
    <property type="match status" value="1"/>
</dbReference>
<evidence type="ECO:0000256" key="5">
    <source>
        <dbReference type="SAM" id="MobiDB-lite"/>
    </source>
</evidence>
<comment type="pathway">
    <text evidence="4">Quinol/quinone metabolism; menaquinone biosynthesis.</text>
</comment>
<dbReference type="SFLD" id="SFLDG00180">
    <property type="entry name" value="muconate_cycloisomerase"/>
    <property type="match status" value="1"/>
</dbReference>
<dbReference type="EC" id="4.2.1.113" evidence="4"/>
<name>M0NG44_9EURY</name>
<comment type="catalytic activity">
    <reaction evidence="4">
        <text>(1R,6R)-6-hydroxy-2-succinyl-cyclohexa-2,4-diene-1-carboxylate = 2-succinylbenzoate + H2O</text>
        <dbReference type="Rhea" id="RHEA:10196"/>
        <dbReference type="ChEBI" id="CHEBI:15377"/>
        <dbReference type="ChEBI" id="CHEBI:18325"/>
        <dbReference type="ChEBI" id="CHEBI:58689"/>
        <dbReference type="EC" id="4.2.1.113"/>
    </reaction>
</comment>
<comment type="cofactor">
    <cofactor evidence="4">
        <name>a divalent metal cation</name>
        <dbReference type="ChEBI" id="CHEBI:60240"/>
    </cofactor>
</comment>
<dbReference type="SMART" id="SM00922">
    <property type="entry name" value="MR_MLE"/>
    <property type="match status" value="1"/>
</dbReference>
<feature type="binding site" evidence="4">
    <location>
        <position position="202"/>
    </location>
    <ligand>
        <name>Mg(2+)</name>
        <dbReference type="ChEBI" id="CHEBI:18420"/>
    </ligand>
</feature>
<dbReference type="InterPro" id="IPR029065">
    <property type="entry name" value="Enolase_C-like"/>
</dbReference>
<dbReference type="UniPathway" id="UPA01057">
    <property type="reaction ID" value="UER00165"/>
</dbReference>
<dbReference type="Proteomes" id="UP000011546">
    <property type="component" value="Unassembled WGS sequence"/>
</dbReference>
<dbReference type="GO" id="GO:0009234">
    <property type="term" value="P:menaquinone biosynthetic process"/>
    <property type="evidence" value="ECO:0007669"/>
    <property type="project" value="UniProtKB-UniRule"/>
</dbReference>
<dbReference type="GO" id="GO:0000287">
    <property type="term" value="F:magnesium ion binding"/>
    <property type="evidence" value="ECO:0007669"/>
    <property type="project" value="UniProtKB-UniRule"/>
</dbReference>
<dbReference type="PANTHER" id="PTHR48073:SF2">
    <property type="entry name" value="O-SUCCINYLBENZOATE SYNTHASE"/>
    <property type="match status" value="1"/>
</dbReference>
<dbReference type="UniPathway" id="UPA00079"/>
<feature type="binding site" evidence="4">
    <location>
        <position position="271"/>
    </location>
    <ligand>
        <name>Mg(2+)</name>
        <dbReference type="ChEBI" id="CHEBI:18420"/>
    </ligand>
</feature>
<feature type="region of interest" description="Disordered" evidence="5">
    <location>
        <begin position="123"/>
        <end position="155"/>
    </location>
</feature>
<dbReference type="RefSeq" id="WP_008850122.1">
    <property type="nucleotide sequence ID" value="NZ_AOJH01000105.1"/>
</dbReference>
<proteinExistence type="inferred from homology"/>
<accession>M0NG44</accession>
<dbReference type="InterPro" id="IPR013342">
    <property type="entry name" value="Mandelate_racemase_C"/>
</dbReference>
<dbReference type="SUPFAM" id="SSF54826">
    <property type="entry name" value="Enolase N-terminal domain-like"/>
    <property type="match status" value="1"/>
</dbReference>
<dbReference type="Gene3D" id="3.20.20.120">
    <property type="entry name" value="Enolase-like C-terminal domain"/>
    <property type="match status" value="1"/>
</dbReference>
<evidence type="ECO:0000256" key="2">
    <source>
        <dbReference type="ARBA" id="ARBA00022842"/>
    </source>
</evidence>
<sequence length="387" mass="38068">MRLRAFSLGLSSPLGTARGAIDRREGFLVAVDPEVDGEAVPGPGIGEATPLPGWTESRSACEAALRGVRTGGDSDGDGGGGGGCDEGIPGDALSRLDPAETPAARHGLALALADAAARDAGRSLSERLARSEGLPAPAESVPVNATIGDGDPETTASAAERAVDGGFDCLKIKVGARDLAADVERLRAVRRTVGGGVALRADANGAWDRETAREAVAGLAPLDLAYLEQPLPADDLEGAAALRGVGSGTAAATVGVDPETDADPPVPIALDESLSARGLDAVLDADAADAVVLKPMALGGPDRAVAAASRARAAGVEPVVTTTVDAVVARTAAVHVAAAVPDVAPCGLATGSLLDGDLAPDPCPVTAGAMAVPSGPGLAGDAFADLP</sequence>
<evidence type="ECO:0000256" key="4">
    <source>
        <dbReference type="HAMAP-Rule" id="MF_00470"/>
    </source>
</evidence>
<dbReference type="GO" id="GO:0009063">
    <property type="term" value="P:amino acid catabolic process"/>
    <property type="evidence" value="ECO:0007669"/>
    <property type="project" value="InterPro"/>
</dbReference>
<reference evidence="7 8" key="1">
    <citation type="journal article" date="2014" name="PLoS Genet.">
        <title>Phylogenetically driven sequencing of extremely halophilic archaea reveals strategies for static and dynamic osmo-response.</title>
        <authorList>
            <person name="Becker E.A."/>
            <person name="Seitzer P.M."/>
            <person name="Tritt A."/>
            <person name="Larsen D."/>
            <person name="Krusor M."/>
            <person name="Yao A.I."/>
            <person name="Wu D."/>
            <person name="Madern D."/>
            <person name="Eisen J.A."/>
            <person name="Darling A.E."/>
            <person name="Facciotti M.T."/>
        </authorList>
    </citation>
    <scope>NUCLEOTIDE SEQUENCE [LARGE SCALE GENOMIC DNA]</scope>
    <source>
        <strain evidence="7 8">JCM 14978</strain>
    </source>
</reference>
<dbReference type="EMBL" id="AOJH01000105">
    <property type="protein sequence ID" value="EMA56952.1"/>
    <property type="molecule type" value="Genomic_DNA"/>
</dbReference>
<dbReference type="Gene3D" id="3.30.390.10">
    <property type="entry name" value="Enolase-like, N-terminal domain"/>
    <property type="match status" value="1"/>
</dbReference>
<feature type="binding site" evidence="4">
    <location>
        <position position="228"/>
    </location>
    <ligand>
        <name>Mg(2+)</name>
        <dbReference type="ChEBI" id="CHEBI:18420"/>
    </ligand>
</feature>
<evidence type="ECO:0000259" key="6">
    <source>
        <dbReference type="SMART" id="SM00922"/>
    </source>
</evidence>
<dbReference type="OrthoDB" id="214520at2157"/>
<dbReference type="InterPro" id="IPR029017">
    <property type="entry name" value="Enolase-like_N"/>
</dbReference>
<dbReference type="GO" id="GO:0043748">
    <property type="term" value="F:O-succinylbenzoate synthase activity"/>
    <property type="evidence" value="ECO:0007669"/>
    <property type="project" value="UniProtKB-EC"/>
</dbReference>
<dbReference type="AlphaFoldDB" id="M0NG44"/>
<evidence type="ECO:0000313" key="8">
    <source>
        <dbReference type="Proteomes" id="UP000011546"/>
    </source>
</evidence>
<comment type="caution">
    <text evidence="7">The sequence shown here is derived from an EMBL/GenBank/DDBJ whole genome shotgun (WGS) entry which is preliminary data.</text>
</comment>
<dbReference type="HAMAP" id="MF_00470">
    <property type="entry name" value="MenC_1"/>
    <property type="match status" value="1"/>
</dbReference>
<evidence type="ECO:0000256" key="3">
    <source>
        <dbReference type="ARBA" id="ARBA00023239"/>
    </source>
</evidence>
<gene>
    <name evidence="4" type="primary">menC</name>
    <name evidence="7" type="ORF">C468_17389</name>
</gene>
<dbReference type="STRING" id="1230456.C468_17389"/>
<keyword evidence="2 4" id="KW-0460">Magnesium</keyword>
<organism evidence="7 8">
    <name type="scientific">Halorubrum kocurii JCM 14978</name>
    <dbReference type="NCBI Taxonomy" id="1230456"/>
    <lineage>
        <taxon>Archaea</taxon>
        <taxon>Methanobacteriati</taxon>
        <taxon>Methanobacteriota</taxon>
        <taxon>Stenosarchaea group</taxon>
        <taxon>Halobacteria</taxon>
        <taxon>Halobacteriales</taxon>
        <taxon>Haloferacaceae</taxon>
        <taxon>Halorubrum</taxon>
    </lineage>
</organism>
<dbReference type="InterPro" id="IPR018110">
    <property type="entry name" value="Mandel_Rmase/mucon_lact_enz_CS"/>
</dbReference>
<evidence type="ECO:0000256" key="1">
    <source>
        <dbReference type="ARBA" id="ARBA00022723"/>
    </source>
</evidence>
<dbReference type="InterPro" id="IPR036849">
    <property type="entry name" value="Enolase-like_C_sf"/>
</dbReference>
<feature type="active site" description="Proton donor" evidence="4">
    <location>
        <position position="173"/>
    </location>
</feature>
<keyword evidence="3 4" id="KW-0456">Lyase</keyword>
<comment type="function">
    <text evidence="4">Converts 2-succinyl-6-hydroxy-2,4-cyclohexadiene-1-carboxylate (SHCHC) to 2-succinylbenzoate (OSB).</text>
</comment>
<dbReference type="SFLD" id="SFLDF00009">
    <property type="entry name" value="o-succinylbenzoate_synthase"/>
    <property type="match status" value="1"/>
</dbReference>
<keyword evidence="1 4" id="KW-0479">Metal-binding</keyword>
<keyword evidence="4" id="KW-0474">Menaquinone biosynthesis</keyword>
<feature type="active site" description="Proton acceptor" evidence="4">
    <location>
        <position position="294"/>
    </location>
</feature>
<protein>
    <recommendedName>
        <fullName evidence="4">o-succinylbenzoate synthase</fullName>
        <shortName evidence="4">OSB synthase</shortName>
        <shortName evidence="4">OSBS</shortName>
        <ecNumber evidence="4">4.2.1.113</ecNumber>
    </recommendedName>
    <alternativeName>
        <fullName evidence="4">4-(2'-carboxyphenyl)-4-oxybutyric acid synthase</fullName>
    </alternativeName>
    <alternativeName>
        <fullName evidence="4">o-succinylbenzoic acid synthase</fullName>
    </alternativeName>
</protein>
<feature type="region of interest" description="Disordered" evidence="5">
    <location>
        <begin position="69"/>
        <end position="97"/>
    </location>
</feature>
<dbReference type="SUPFAM" id="SSF51604">
    <property type="entry name" value="Enolase C-terminal domain-like"/>
    <property type="match status" value="1"/>
</dbReference>
<dbReference type="PATRIC" id="fig|1230456.3.peg.3461"/>
<feature type="domain" description="Mandelate racemase/muconate lactonizing enzyme C-terminal" evidence="6">
    <location>
        <begin position="152"/>
        <end position="249"/>
    </location>
</feature>